<feature type="compositionally biased region" description="Pro residues" evidence="1">
    <location>
        <begin position="45"/>
        <end position="55"/>
    </location>
</feature>
<gene>
    <name evidence="2" type="ORF">SAMN05421543_11079</name>
</gene>
<name>A0A1I7JJI8_9BACL</name>
<organism evidence="2 3">
    <name type="scientific">Alicyclobacillus macrosporangiidus</name>
    <dbReference type="NCBI Taxonomy" id="392015"/>
    <lineage>
        <taxon>Bacteria</taxon>
        <taxon>Bacillati</taxon>
        <taxon>Bacillota</taxon>
        <taxon>Bacilli</taxon>
        <taxon>Bacillales</taxon>
        <taxon>Alicyclobacillaceae</taxon>
        <taxon>Alicyclobacillus</taxon>
    </lineage>
</organism>
<feature type="compositionally biased region" description="Low complexity" evidence="1">
    <location>
        <begin position="26"/>
        <end position="44"/>
    </location>
</feature>
<proteinExistence type="predicted"/>
<evidence type="ECO:0000256" key="1">
    <source>
        <dbReference type="SAM" id="MobiDB-lite"/>
    </source>
</evidence>
<feature type="compositionally biased region" description="Gly residues" evidence="1">
    <location>
        <begin position="15"/>
        <end position="25"/>
    </location>
</feature>
<evidence type="ECO:0000313" key="3">
    <source>
        <dbReference type="Proteomes" id="UP000183508"/>
    </source>
</evidence>
<protein>
    <submittedName>
        <fullName evidence="2">Uncharacterized protein</fullName>
    </submittedName>
</protein>
<keyword evidence="3" id="KW-1185">Reference proteome</keyword>
<feature type="region of interest" description="Disordered" evidence="1">
    <location>
        <begin position="1"/>
        <end position="66"/>
    </location>
</feature>
<dbReference type="Proteomes" id="UP000183508">
    <property type="component" value="Unassembled WGS sequence"/>
</dbReference>
<dbReference type="EMBL" id="FPBV01000010">
    <property type="protein sequence ID" value="SFU85330.1"/>
    <property type="molecule type" value="Genomic_DNA"/>
</dbReference>
<dbReference type="AlphaFoldDB" id="A0A1I7JJI8"/>
<reference evidence="3" key="1">
    <citation type="submission" date="2016-10" db="EMBL/GenBank/DDBJ databases">
        <authorList>
            <person name="Varghese N."/>
        </authorList>
    </citation>
    <scope>NUCLEOTIDE SEQUENCE [LARGE SCALE GENOMIC DNA]</scope>
    <source>
        <strain evidence="3">DSM 17980</strain>
    </source>
</reference>
<sequence>MGRRRRLARAPGQHGFRGGAEGGVGAVARGGRWNPGAVGRRAPAPRGPPPPPPPHALTCPQTPNGSPVNLPLHLSYEKGYHSHTLVLHQSNKFICPGKGAHPRVGLKGKPVQIRCGPATVKGSRGAYPLSRRLGKGVVGVEPEPGDLPFLRTPLNLRSIGRCCARLRRRAVQSSGTFRIPRGAFFAGQTGRCASCRRGCC</sequence>
<accession>A0A1I7JJI8</accession>
<evidence type="ECO:0000313" key="2">
    <source>
        <dbReference type="EMBL" id="SFU85330.1"/>
    </source>
</evidence>
<dbReference type="STRING" id="392015.SAMN05421543_11079"/>